<dbReference type="EMBL" id="JAUJYO010000015">
    <property type="protein sequence ID" value="KAK1296181.1"/>
    <property type="molecule type" value="Genomic_DNA"/>
</dbReference>
<gene>
    <name evidence="3" type="ORF">QJS10_CPB15g02180</name>
</gene>
<dbReference type="GO" id="GO:0005663">
    <property type="term" value="C:DNA replication factor C complex"/>
    <property type="evidence" value="ECO:0007669"/>
    <property type="project" value="InterPro"/>
</dbReference>
<feature type="domain" description="DNA replication factor RFC1 C-terminal" evidence="2">
    <location>
        <begin position="62"/>
        <end position="128"/>
    </location>
</feature>
<dbReference type="GO" id="GO:0003689">
    <property type="term" value="F:DNA clamp loader activity"/>
    <property type="evidence" value="ECO:0007669"/>
    <property type="project" value="InterPro"/>
</dbReference>
<name>A0AAV9D3S4_ACOCL</name>
<dbReference type="SUPFAM" id="SSF48019">
    <property type="entry name" value="post-AAA+ oligomerization domain-like"/>
    <property type="match status" value="1"/>
</dbReference>
<dbReference type="PANTHER" id="PTHR23389">
    <property type="entry name" value="CHROMOSOME TRANSMISSION FIDELITY FACTOR 18"/>
    <property type="match status" value="1"/>
</dbReference>
<dbReference type="InterPro" id="IPR013725">
    <property type="entry name" value="DNA_replication_fac_RFC1_C"/>
</dbReference>
<dbReference type="GO" id="GO:0005524">
    <property type="term" value="F:ATP binding"/>
    <property type="evidence" value="ECO:0007669"/>
    <property type="project" value="InterPro"/>
</dbReference>
<reference evidence="3" key="2">
    <citation type="submission" date="2023-06" db="EMBL/GenBank/DDBJ databases">
        <authorList>
            <person name="Ma L."/>
            <person name="Liu K.-W."/>
            <person name="Li Z."/>
            <person name="Hsiao Y.-Y."/>
            <person name="Qi Y."/>
            <person name="Fu T."/>
            <person name="Tang G."/>
            <person name="Zhang D."/>
            <person name="Sun W.-H."/>
            <person name="Liu D.-K."/>
            <person name="Li Y."/>
            <person name="Chen G.-Z."/>
            <person name="Liu X.-D."/>
            <person name="Liao X.-Y."/>
            <person name="Jiang Y.-T."/>
            <person name="Yu X."/>
            <person name="Hao Y."/>
            <person name="Huang J."/>
            <person name="Zhao X.-W."/>
            <person name="Ke S."/>
            <person name="Chen Y.-Y."/>
            <person name="Wu W.-L."/>
            <person name="Hsu J.-L."/>
            <person name="Lin Y.-F."/>
            <person name="Huang M.-D."/>
            <person name="Li C.-Y."/>
            <person name="Huang L."/>
            <person name="Wang Z.-W."/>
            <person name="Zhao X."/>
            <person name="Zhong W.-Y."/>
            <person name="Peng D.-H."/>
            <person name="Ahmad S."/>
            <person name="Lan S."/>
            <person name="Zhang J.-S."/>
            <person name="Tsai W.-C."/>
            <person name="Van De Peer Y."/>
            <person name="Liu Z.-J."/>
        </authorList>
    </citation>
    <scope>NUCLEOTIDE SEQUENCE</scope>
    <source>
        <strain evidence="3">CP</strain>
        <tissue evidence="3">Leaves</tissue>
    </source>
</reference>
<evidence type="ECO:0000313" key="3">
    <source>
        <dbReference type="EMBL" id="KAK1296181.1"/>
    </source>
</evidence>
<protein>
    <recommendedName>
        <fullName evidence="2">DNA replication factor RFC1 C-terminal domain-containing protein</fullName>
    </recommendedName>
</protein>
<accession>A0AAV9D3S4</accession>
<dbReference type="InterPro" id="IPR008921">
    <property type="entry name" value="DNA_pol3_clamp-load_cplx_C"/>
</dbReference>
<comment type="caution">
    <text evidence="3">The sequence shown here is derived from an EMBL/GenBank/DDBJ whole genome shotgun (WGS) entry which is preliminary data.</text>
</comment>
<keyword evidence="1" id="KW-0235">DNA replication</keyword>
<keyword evidence="4" id="KW-1185">Reference proteome</keyword>
<proteinExistence type="predicted"/>
<dbReference type="GO" id="GO:0003677">
    <property type="term" value="F:DNA binding"/>
    <property type="evidence" value="ECO:0007669"/>
    <property type="project" value="InterPro"/>
</dbReference>
<dbReference type="PANTHER" id="PTHR23389:SF6">
    <property type="entry name" value="REPLICATION FACTOR C SUBUNIT 1"/>
    <property type="match status" value="1"/>
</dbReference>
<evidence type="ECO:0000313" key="4">
    <source>
        <dbReference type="Proteomes" id="UP001180020"/>
    </source>
</evidence>
<dbReference type="Proteomes" id="UP001180020">
    <property type="component" value="Unassembled WGS sequence"/>
</dbReference>
<dbReference type="Pfam" id="PF08519">
    <property type="entry name" value="RFC1"/>
    <property type="match status" value="1"/>
</dbReference>
<sequence length="137" mass="15366">MLFGYNGGKLRMDARIDLSMSDPDLVPLLIQENYLNYRPASSGKDDNGVKRLNLIARAAESIGDGDLFNVQIRRFRQWQLSQSGCLASCIIPAALLHGQREVLEQGESNYNRFGGCLGKNSTMGRIKGFWRMCAFIF</sequence>
<evidence type="ECO:0000256" key="1">
    <source>
        <dbReference type="ARBA" id="ARBA00022705"/>
    </source>
</evidence>
<evidence type="ECO:0000259" key="2">
    <source>
        <dbReference type="Pfam" id="PF08519"/>
    </source>
</evidence>
<reference evidence="3" key="1">
    <citation type="journal article" date="2023" name="Nat. Commun.">
        <title>Diploid and tetraploid genomes of Acorus and the evolution of monocots.</title>
        <authorList>
            <person name="Ma L."/>
            <person name="Liu K.W."/>
            <person name="Li Z."/>
            <person name="Hsiao Y.Y."/>
            <person name="Qi Y."/>
            <person name="Fu T."/>
            <person name="Tang G.D."/>
            <person name="Zhang D."/>
            <person name="Sun W.H."/>
            <person name="Liu D.K."/>
            <person name="Li Y."/>
            <person name="Chen G.Z."/>
            <person name="Liu X.D."/>
            <person name="Liao X.Y."/>
            <person name="Jiang Y.T."/>
            <person name="Yu X."/>
            <person name="Hao Y."/>
            <person name="Huang J."/>
            <person name="Zhao X.W."/>
            <person name="Ke S."/>
            <person name="Chen Y.Y."/>
            <person name="Wu W.L."/>
            <person name="Hsu J.L."/>
            <person name="Lin Y.F."/>
            <person name="Huang M.D."/>
            <person name="Li C.Y."/>
            <person name="Huang L."/>
            <person name="Wang Z.W."/>
            <person name="Zhao X."/>
            <person name="Zhong W.Y."/>
            <person name="Peng D.H."/>
            <person name="Ahmad S."/>
            <person name="Lan S."/>
            <person name="Zhang J.S."/>
            <person name="Tsai W.C."/>
            <person name="Van de Peer Y."/>
            <person name="Liu Z.J."/>
        </authorList>
    </citation>
    <scope>NUCLEOTIDE SEQUENCE</scope>
    <source>
        <strain evidence="3">CP</strain>
    </source>
</reference>
<dbReference type="AlphaFoldDB" id="A0AAV9D3S4"/>
<dbReference type="GO" id="GO:0006260">
    <property type="term" value="P:DNA replication"/>
    <property type="evidence" value="ECO:0007669"/>
    <property type="project" value="UniProtKB-KW"/>
</dbReference>
<dbReference type="GO" id="GO:0005634">
    <property type="term" value="C:nucleus"/>
    <property type="evidence" value="ECO:0007669"/>
    <property type="project" value="TreeGrafter"/>
</dbReference>
<dbReference type="Gene3D" id="1.20.272.10">
    <property type="match status" value="1"/>
</dbReference>
<organism evidence="3 4">
    <name type="scientific">Acorus calamus</name>
    <name type="common">Sweet flag</name>
    <dbReference type="NCBI Taxonomy" id="4465"/>
    <lineage>
        <taxon>Eukaryota</taxon>
        <taxon>Viridiplantae</taxon>
        <taxon>Streptophyta</taxon>
        <taxon>Embryophyta</taxon>
        <taxon>Tracheophyta</taxon>
        <taxon>Spermatophyta</taxon>
        <taxon>Magnoliopsida</taxon>
        <taxon>Liliopsida</taxon>
        <taxon>Acoraceae</taxon>
        <taxon>Acorus</taxon>
    </lineage>
</organism>